<comment type="caution">
    <text evidence="3">The sequence shown here is derived from an EMBL/GenBank/DDBJ whole genome shotgun (WGS) entry which is preliminary data.</text>
</comment>
<protein>
    <submittedName>
        <fullName evidence="3">Uncharacterized protein</fullName>
    </submittedName>
</protein>
<proteinExistence type="predicted"/>
<feature type="compositionally biased region" description="Acidic residues" evidence="1">
    <location>
        <begin position="375"/>
        <end position="389"/>
    </location>
</feature>
<dbReference type="EMBL" id="JBHUKQ010000026">
    <property type="protein sequence ID" value="MFD2487456.1"/>
    <property type="molecule type" value="Genomic_DNA"/>
</dbReference>
<organism evidence="3 4">
    <name type="scientific">Amycolatopsis albidoflavus</name>
    <dbReference type="NCBI Taxonomy" id="102226"/>
    <lineage>
        <taxon>Bacteria</taxon>
        <taxon>Bacillati</taxon>
        <taxon>Actinomycetota</taxon>
        <taxon>Actinomycetes</taxon>
        <taxon>Pseudonocardiales</taxon>
        <taxon>Pseudonocardiaceae</taxon>
        <taxon>Amycolatopsis</taxon>
    </lineage>
</organism>
<feature type="transmembrane region" description="Helical" evidence="2">
    <location>
        <begin position="523"/>
        <end position="543"/>
    </location>
</feature>
<gene>
    <name evidence="3" type="ORF">ACFSUT_44800</name>
</gene>
<sequence length="577" mass="60591">MTDQTGGDQPQKTVAELLAQHGQQVDGGRRRRRRAADDEDEAAPRRSSLTDTGPQAIIDRVASEGGTPPPPSRPPGGRRRPDAAPRQAPPAPPAPPAPQESGQYPRPGQQPSGQHPMNGQQPSGQYPAPQESGQYPVNGQQDSGYARPPAPPQESGQYPRPGNGQQDSAYVRPPAPPQESGQFVRPAPPAAGPGPQGTGYLRPAAPQDSGYVRPPAPPQESGQMPVPPRGRPPRPQAGAEETRGTVPPVRRRPAPPPPQDGGLAARLDGLDGDSPEPPATPMASGAFPAPGAPAAPPNRPRRAPARRPAPKQEPHTEQFDAVDGLPADGVAEDAPPAGLAGWRQRRQAEQLEDTEVGMMPAVPPAGAEPEPAAEYAEDDYVDDGYEDEYPAAAADYDAGPPTAGYPAPMPFAPGGKDAAEDDLSEYEREFAEPSGYPEGQPDFEGDDGYGYEQAEGYEHAEGYAEGDEYDDYPEEAVAEDAPEAEPEPAVSAGKQWLTLAGQLALGVVGGAAVWLGFNWLWVNLAPAALVGALLVIVALVWIVRKIRRAEDLQTTLLAILVGLVVTVSPAALLLVAK</sequence>
<name>A0ABW5IDC9_9PSEU</name>
<dbReference type="Proteomes" id="UP001597542">
    <property type="component" value="Unassembled WGS sequence"/>
</dbReference>
<keyword evidence="2" id="KW-1133">Transmembrane helix</keyword>
<feature type="compositionally biased region" description="Pro residues" evidence="1">
    <location>
        <begin position="225"/>
        <end position="235"/>
    </location>
</feature>
<dbReference type="RefSeq" id="WP_344288164.1">
    <property type="nucleotide sequence ID" value="NZ_BAAAHV010000031.1"/>
</dbReference>
<feature type="compositionally biased region" description="Polar residues" evidence="1">
    <location>
        <begin position="131"/>
        <end position="143"/>
    </location>
</feature>
<keyword evidence="2" id="KW-0472">Membrane</keyword>
<evidence type="ECO:0000256" key="1">
    <source>
        <dbReference type="SAM" id="MobiDB-lite"/>
    </source>
</evidence>
<feature type="compositionally biased region" description="Polar residues" evidence="1">
    <location>
        <begin position="1"/>
        <end position="12"/>
    </location>
</feature>
<feature type="compositionally biased region" description="Polar residues" evidence="1">
    <location>
        <begin position="109"/>
        <end position="124"/>
    </location>
</feature>
<keyword evidence="2" id="KW-0812">Transmembrane</keyword>
<reference evidence="4" key="1">
    <citation type="journal article" date="2019" name="Int. J. Syst. Evol. Microbiol.">
        <title>The Global Catalogue of Microorganisms (GCM) 10K type strain sequencing project: providing services to taxonomists for standard genome sequencing and annotation.</title>
        <authorList>
            <consortium name="The Broad Institute Genomics Platform"/>
            <consortium name="The Broad Institute Genome Sequencing Center for Infectious Disease"/>
            <person name="Wu L."/>
            <person name="Ma J."/>
        </authorList>
    </citation>
    <scope>NUCLEOTIDE SEQUENCE [LARGE SCALE GENOMIC DNA]</scope>
    <source>
        <strain evidence="4">CGMCC 4.7638</strain>
    </source>
</reference>
<feature type="compositionally biased region" description="Basic residues" evidence="1">
    <location>
        <begin position="299"/>
        <end position="309"/>
    </location>
</feature>
<feature type="region of interest" description="Disordered" evidence="1">
    <location>
        <begin position="1"/>
        <end position="451"/>
    </location>
</feature>
<feature type="compositionally biased region" description="Low complexity" evidence="1">
    <location>
        <begin position="364"/>
        <end position="374"/>
    </location>
</feature>
<evidence type="ECO:0000313" key="3">
    <source>
        <dbReference type="EMBL" id="MFD2487456.1"/>
    </source>
</evidence>
<feature type="compositionally biased region" description="Low complexity" evidence="1">
    <location>
        <begin position="390"/>
        <end position="401"/>
    </location>
</feature>
<evidence type="ECO:0000256" key="2">
    <source>
        <dbReference type="SAM" id="Phobius"/>
    </source>
</evidence>
<feature type="compositionally biased region" description="Pro residues" evidence="1">
    <location>
        <begin position="87"/>
        <end position="98"/>
    </location>
</feature>
<accession>A0ABW5IDC9</accession>
<keyword evidence="4" id="KW-1185">Reference proteome</keyword>
<evidence type="ECO:0000313" key="4">
    <source>
        <dbReference type="Proteomes" id="UP001597542"/>
    </source>
</evidence>
<feature type="transmembrane region" description="Helical" evidence="2">
    <location>
        <begin position="555"/>
        <end position="576"/>
    </location>
</feature>